<dbReference type="EMBL" id="QNBC01000145">
    <property type="protein sequence ID" value="RKX64623.1"/>
    <property type="molecule type" value="Genomic_DNA"/>
</dbReference>
<organism evidence="2 3">
    <name type="scientific">candidate division TA06 bacterium</name>
    <dbReference type="NCBI Taxonomy" id="2250710"/>
    <lineage>
        <taxon>Bacteria</taxon>
        <taxon>Bacteria division TA06</taxon>
    </lineage>
</organism>
<proteinExistence type="predicted"/>
<gene>
    <name evidence="2" type="ORF">DRP44_07985</name>
</gene>
<dbReference type="Gene3D" id="1.25.40.10">
    <property type="entry name" value="Tetratricopeptide repeat domain"/>
    <property type="match status" value="1"/>
</dbReference>
<dbReference type="PROSITE" id="PS50005">
    <property type="entry name" value="TPR"/>
    <property type="match status" value="1"/>
</dbReference>
<evidence type="ECO:0000313" key="3">
    <source>
        <dbReference type="Proteomes" id="UP000282321"/>
    </source>
</evidence>
<dbReference type="Proteomes" id="UP000282321">
    <property type="component" value="Unassembled WGS sequence"/>
</dbReference>
<accession>A0A660S6X6</accession>
<dbReference type="InterPro" id="IPR011990">
    <property type="entry name" value="TPR-like_helical_dom_sf"/>
</dbReference>
<dbReference type="SUPFAM" id="SSF48452">
    <property type="entry name" value="TPR-like"/>
    <property type="match status" value="1"/>
</dbReference>
<name>A0A660S6X6_UNCT6</name>
<dbReference type="InterPro" id="IPR019734">
    <property type="entry name" value="TPR_rpt"/>
</dbReference>
<evidence type="ECO:0008006" key="4">
    <source>
        <dbReference type="Google" id="ProtNLM"/>
    </source>
</evidence>
<feature type="repeat" description="TPR" evidence="1">
    <location>
        <begin position="236"/>
        <end position="269"/>
    </location>
</feature>
<evidence type="ECO:0000313" key="2">
    <source>
        <dbReference type="EMBL" id="RKX64623.1"/>
    </source>
</evidence>
<protein>
    <recommendedName>
        <fullName evidence="4">Tetratricopeptide repeat protein</fullName>
    </recommendedName>
</protein>
<sequence length="289" mass="33675">MKKTFVIIALFLLIISCNKEKQPNITIDKFSNINETLKSGELSKDSVSSLLKKAIDYYKTNNNYDRIASIYKTLLLNDRYAKIYTDSVYSFALKMKAMKNDSIAVKLLSLILDNNPYYDMKKQYRYVVNYYMNSQNKLYATKIIKEILPVVKSKKLKIQLYKDIIDIYDDLDINMLAFEYCKKAIEDVGEDPDILYRLGDVSYKIAIKKYETKDYSAALFYVNKTISAGLPESIQDNAYLLKGEIYFDEGLYKKATHAFKKVLELNPYRQGQTVKIAQKYINEIEDKEL</sequence>
<keyword evidence="1" id="KW-0802">TPR repeat</keyword>
<dbReference type="PROSITE" id="PS50293">
    <property type="entry name" value="TPR_REGION"/>
    <property type="match status" value="1"/>
</dbReference>
<reference evidence="2 3" key="1">
    <citation type="submission" date="2018-06" db="EMBL/GenBank/DDBJ databases">
        <title>Extensive metabolic versatility and redundancy in microbially diverse, dynamic hydrothermal sediments.</title>
        <authorList>
            <person name="Dombrowski N."/>
            <person name="Teske A."/>
            <person name="Baker B.J."/>
        </authorList>
    </citation>
    <scope>NUCLEOTIDE SEQUENCE [LARGE SCALE GENOMIC DNA]</scope>
    <source>
        <strain evidence="2">B35_G9</strain>
    </source>
</reference>
<dbReference type="PROSITE" id="PS51257">
    <property type="entry name" value="PROKAR_LIPOPROTEIN"/>
    <property type="match status" value="1"/>
</dbReference>
<dbReference type="AlphaFoldDB" id="A0A660S6X6"/>
<evidence type="ECO:0000256" key="1">
    <source>
        <dbReference type="PROSITE-ProRule" id="PRU00339"/>
    </source>
</evidence>
<comment type="caution">
    <text evidence="2">The sequence shown here is derived from an EMBL/GenBank/DDBJ whole genome shotgun (WGS) entry which is preliminary data.</text>
</comment>